<dbReference type="Proteomes" id="UP001576774">
    <property type="component" value="Unassembled WGS sequence"/>
</dbReference>
<evidence type="ECO:0000313" key="2">
    <source>
        <dbReference type="EMBL" id="MFB2877866.1"/>
    </source>
</evidence>
<dbReference type="InterPro" id="IPR037401">
    <property type="entry name" value="SnoaL-like"/>
</dbReference>
<feature type="domain" description="SnoaL-like" evidence="1">
    <location>
        <begin position="143"/>
        <end position="242"/>
    </location>
</feature>
<name>A0ABV4X5Q6_9CYAN</name>
<accession>A0ABV4X5Q6</accession>
<reference evidence="2 3" key="1">
    <citation type="submission" date="2024-09" db="EMBL/GenBank/DDBJ databases">
        <title>Floridaenema gen nov. (Aerosakkonemataceae, Aerosakkonematales ord. nov., Cyanobacteria) from benthic tropical and subtropical fresh waters, with the description of four new species.</title>
        <authorList>
            <person name="Moretto J.A."/>
            <person name="Berthold D.E."/>
            <person name="Lefler F.W."/>
            <person name="Huang I.-S."/>
            <person name="Laughinghouse H. IV."/>
        </authorList>
    </citation>
    <scope>NUCLEOTIDE SEQUENCE [LARGE SCALE GENOMIC DNA]</scope>
    <source>
        <strain evidence="2 3">BLCC-F46</strain>
    </source>
</reference>
<evidence type="ECO:0000313" key="3">
    <source>
        <dbReference type="Proteomes" id="UP001576774"/>
    </source>
</evidence>
<dbReference type="RefSeq" id="WP_413270957.1">
    <property type="nucleotide sequence ID" value="NZ_JBHFNQ010000104.1"/>
</dbReference>
<dbReference type="InterPro" id="IPR032710">
    <property type="entry name" value="NTF2-like_dom_sf"/>
</dbReference>
<dbReference type="SUPFAM" id="SSF54427">
    <property type="entry name" value="NTF2-like"/>
    <property type="match status" value="2"/>
</dbReference>
<dbReference type="Gene3D" id="3.10.450.50">
    <property type="match status" value="2"/>
</dbReference>
<dbReference type="Pfam" id="PF12680">
    <property type="entry name" value="SnoaL_2"/>
    <property type="match status" value="2"/>
</dbReference>
<comment type="caution">
    <text evidence="2">The sequence shown here is derived from an EMBL/GenBank/DDBJ whole genome shotgun (WGS) entry which is preliminary data.</text>
</comment>
<dbReference type="PANTHER" id="PTHR41252:SF1">
    <property type="entry name" value="BLR2505 PROTEIN"/>
    <property type="match status" value="1"/>
</dbReference>
<gene>
    <name evidence="2" type="ORF">ACE1CC_13505</name>
</gene>
<protein>
    <submittedName>
        <fullName evidence="2">Nuclear transport factor 2 family protein</fullName>
    </submittedName>
</protein>
<sequence length="253" mass="28703">MTTTMFPGTRSAVIKEVIGLMEKMDLEKVLTHFTEDAVYCYANNPPAVGKQAIREATTSSNLESVKAISFNIKSLWENVEVVICELEINYFRNDGSVLTLPCTDIFRMEGDKIQEMAVYMDANPLSAAPEKKEETLIDIAKNLMASVESNNVDKYLSYFTEDSAYIIGNNPPIIGKQAINDFALPIMQNFSKVYHEVHDMWLLGEDTVVAQLDVTYLRKDGKMFKFPCMNIIRFQDKKVREYQAFIDANPAFS</sequence>
<dbReference type="EMBL" id="JBHFNQ010000104">
    <property type="protein sequence ID" value="MFB2877866.1"/>
    <property type="molecule type" value="Genomic_DNA"/>
</dbReference>
<organism evidence="2 3">
    <name type="scientific">Floridaenema aerugineum BLCC-F46</name>
    <dbReference type="NCBI Taxonomy" id="3153654"/>
    <lineage>
        <taxon>Bacteria</taxon>
        <taxon>Bacillati</taxon>
        <taxon>Cyanobacteriota</taxon>
        <taxon>Cyanophyceae</taxon>
        <taxon>Oscillatoriophycideae</taxon>
        <taxon>Aerosakkonematales</taxon>
        <taxon>Aerosakkonemataceae</taxon>
        <taxon>Floridanema</taxon>
        <taxon>Floridanema aerugineum</taxon>
    </lineage>
</organism>
<feature type="domain" description="SnoaL-like" evidence="1">
    <location>
        <begin position="20"/>
        <end position="116"/>
    </location>
</feature>
<evidence type="ECO:0000259" key="1">
    <source>
        <dbReference type="Pfam" id="PF12680"/>
    </source>
</evidence>
<proteinExistence type="predicted"/>
<keyword evidence="3" id="KW-1185">Reference proteome</keyword>
<dbReference type="PANTHER" id="PTHR41252">
    <property type="entry name" value="BLR2505 PROTEIN"/>
    <property type="match status" value="1"/>
</dbReference>